<dbReference type="SUPFAM" id="SSF89550">
    <property type="entry name" value="PHP domain-like"/>
    <property type="match status" value="1"/>
</dbReference>
<name>A0A3L7E339_9GAMM</name>
<protein>
    <submittedName>
        <fullName evidence="2">PHP domain-containing protein</fullName>
    </submittedName>
</protein>
<dbReference type="GO" id="GO:0004534">
    <property type="term" value="F:5'-3' RNA exonuclease activity"/>
    <property type="evidence" value="ECO:0007669"/>
    <property type="project" value="TreeGrafter"/>
</dbReference>
<dbReference type="Proteomes" id="UP000265509">
    <property type="component" value="Unassembled WGS sequence"/>
</dbReference>
<dbReference type="InterPro" id="IPR004013">
    <property type="entry name" value="PHP_dom"/>
</dbReference>
<dbReference type="InterPro" id="IPR016195">
    <property type="entry name" value="Pol/histidinol_Pase-like"/>
</dbReference>
<dbReference type="PANTHER" id="PTHR42924:SF3">
    <property type="entry name" value="POLYMERASE_HISTIDINOL PHOSPHATASE N-TERMINAL DOMAIN-CONTAINING PROTEIN"/>
    <property type="match status" value="1"/>
</dbReference>
<dbReference type="InterPro" id="IPR052018">
    <property type="entry name" value="PHP_domain"/>
</dbReference>
<reference evidence="2 3" key="1">
    <citation type="submission" date="2018-07" db="EMBL/GenBank/DDBJ databases">
        <title>Halioglobus sp. genome submission.</title>
        <authorList>
            <person name="Ye M.-Q."/>
            <person name="Du Z.-J."/>
        </authorList>
    </citation>
    <scope>NUCLEOTIDE SEQUENCE [LARGE SCALE GENOMIC DNA]</scope>
    <source>
        <strain evidence="2 3">U0301</strain>
    </source>
</reference>
<dbReference type="CDD" id="cd07438">
    <property type="entry name" value="PHP_HisPPase_AMP"/>
    <property type="match status" value="1"/>
</dbReference>
<evidence type="ECO:0000259" key="1">
    <source>
        <dbReference type="SMART" id="SM00481"/>
    </source>
</evidence>
<feature type="domain" description="Polymerase/histidinol phosphatase N-terminal" evidence="1">
    <location>
        <begin position="3"/>
        <end position="69"/>
    </location>
</feature>
<dbReference type="EMBL" id="QRAN01000005">
    <property type="protein sequence ID" value="RLQ22682.1"/>
    <property type="molecule type" value="Genomic_DNA"/>
</dbReference>
<accession>A0A3L7E339</accession>
<keyword evidence="3" id="KW-1185">Reference proteome</keyword>
<dbReference type="Pfam" id="PF02811">
    <property type="entry name" value="PHP"/>
    <property type="match status" value="1"/>
</dbReference>
<comment type="caution">
    <text evidence="2">The sequence shown here is derived from an EMBL/GenBank/DDBJ whole genome shotgun (WGS) entry which is preliminary data.</text>
</comment>
<dbReference type="AlphaFoldDB" id="A0A3L7E339"/>
<organism evidence="2 3">
    <name type="scientific">Seongchinamella sediminis</name>
    <dbReference type="NCBI Taxonomy" id="2283635"/>
    <lineage>
        <taxon>Bacteria</taxon>
        <taxon>Pseudomonadati</taxon>
        <taxon>Pseudomonadota</taxon>
        <taxon>Gammaproteobacteria</taxon>
        <taxon>Cellvibrionales</taxon>
        <taxon>Halieaceae</taxon>
        <taxon>Seongchinamella</taxon>
    </lineage>
</organism>
<dbReference type="SMART" id="SM00481">
    <property type="entry name" value="POLIIIAc"/>
    <property type="match status" value="1"/>
</dbReference>
<sequence>MLIDFHTHTSASDGALTPGEMLARAEAAGIGLLAITDHDTVAGYQEAQALRSDYPGVHLVPGVEYSCRWSGTTVHIVGLGMDCEHPSMQQGLAVLDAARTDRGAKIAQRLEKRGFHGALDGALAEAGDSQLGRPHFAAWMVAQGHVRDHSEAFDKYLGQGKPGDVKAFWPELAEVVGWITGAGGVAVIAHPLKYRFTRMKMRRLVKDFAAAGGRAVEVLSGRQSPDQVARLQQLAQEFGLQVSAGSDFHRDGPYSPELGVELDRLKAGNGVWQRWLDNKHESKQ</sequence>
<dbReference type="GO" id="GO:0035312">
    <property type="term" value="F:5'-3' DNA exonuclease activity"/>
    <property type="evidence" value="ECO:0007669"/>
    <property type="project" value="TreeGrafter"/>
</dbReference>
<dbReference type="Gene3D" id="1.10.150.650">
    <property type="match status" value="1"/>
</dbReference>
<dbReference type="Gene3D" id="3.20.20.140">
    <property type="entry name" value="Metal-dependent hydrolases"/>
    <property type="match status" value="1"/>
</dbReference>
<evidence type="ECO:0000313" key="2">
    <source>
        <dbReference type="EMBL" id="RLQ22682.1"/>
    </source>
</evidence>
<gene>
    <name evidence="2" type="ORF">DWB85_06780</name>
</gene>
<evidence type="ECO:0000313" key="3">
    <source>
        <dbReference type="Proteomes" id="UP000265509"/>
    </source>
</evidence>
<dbReference type="PANTHER" id="PTHR42924">
    <property type="entry name" value="EXONUCLEASE"/>
    <property type="match status" value="1"/>
</dbReference>
<proteinExistence type="predicted"/>
<dbReference type="InterPro" id="IPR003141">
    <property type="entry name" value="Pol/His_phosphatase_N"/>
</dbReference>
<dbReference type="OrthoDB" id="9804333at2"/>
<dbReference type="RefSeq" id="WP_117953453.1">
    <property type="nucleotide sequence ID" value="NZ_QRAN01000005.1"/>
</dbReference>